<dbReference type="InterPro" id="IPR011665">
    <property type="entry name" value="BRF1_TBP-bd_dom"/>
</dbReference>
<feature type="region of interest" description="Disordered" evidence="1">
    <location>
        <begin position="254"/>
        <end position="301"/>
    </location>
</feature>
<keyword evidence="2" id="KW-0812">Transmembrane</keyword>
<comment type="caution">
    <text evidence="4">The sequence shown here is derived from an EMBL/GenBank/DDBJ whole genome shotgun (WGS) entry which is preliminary data.</text>
</comment>
<evidence type="ECO:0000256" key="1">
    <source>
        <dbReference type="SAM" id="MobiDB-lite"/>
    </source>
</evidence>
<protein>
    <recommendedName>
        <fullName evidence="3">Brf1 TBP-binding domain-containing protein</fullName>
    </recommendedName>
</protein>
<organism evidence="4 5">
    <name type="scientific">Brassica cretica</name>
    <name type="common">Mustard</name>
    <dbReference type="NCBI Taxonomy" id="69181"/>
    <lineage>
        <taxon>Eukaryota</taxon>
        <taxon>Viridiplantae</taxon>
        <taxon>Streptophyta</taxon>
        <taxon>Embryophyta</taxon>
        <taxon>Tracheophyta</taxon>
        <taxon>Spermatophyta</taxon>
        <taxon>Magnoliopsida</taxon>
        <taxon>eudicotyledons</taxon>
        <taxon>Gunneridae</taxon>
        <taxon>Pentapetalae</taxon>
        <taxon>rosids</taxon>
        <taxon>malvids</taxon>
        <taxon>Brassicales</taxon>
        <taxon>Brassicaceae</taxon>
        <taxon>Brassiceae</taxon>
        <taxon>Brassica</taxon>
    </lineage>
</organism>
<feature type="transmembrane region" description="Helical" evidence="2">
    <location>
        <begin position="76"/>
        <end position="98"/>
    </location>
</feature>
<dbReference type="Pfam" id="PF07741">
    <property type="entry name" value="BRF1"/>
    <property type="match status" value="1"/>
</dbReference>
<dbReference type="Gene3D" id="1.10.472.10">
    <property type="entry name" value="Cyclin-like"/>
    <property type="match status" value="1"/>
</dbReference>
<feature type="compositionally biased region" description="Acidic residues" evidence="1">
    <location>
        <begin position="262"/>
        <end position="280"/>
    </location>
</feature>
<feature type="compositionally biased region" description="Basic and acidic residues" evidence="1">
    <location>
        <begin position="322"/>
        <end position="334"/>
    </location>
</feature>
<reference evidence="4" key="1">
    <citation type="submission" date="2019-12" db="EMBL/GenBank/DDBJ databases">
        <title>Genome sequencing and annotation of Brassica cretica.</title>
        <authorList>
            <person name="Studholme D.J."/>
            <person name="Sarris P."/>
        </authorList>
    </citation>
    <scope>NUCLEOTIDE SEQUENCE</scope>
    <source>
        <strain evidence="4">PFS-109/04</strain>
        <tissue evidence="4">Leaf</tissue>
    </source>
</reference>
<feature type="region of interest" description="Disordered" evidence="1">
    <location>
        <begin position="322"/>
        <end position="347"/>
    </location>
</feature>
<evidence type="ECO:0000313" key="4">
    <source>
        <dbReference type="EMBL" id="KAF3555464.1"/>
    </source>
</evidence>
<gene>
    <name evidence="4" type="ORF">F2Q69_00010268</name>
</gene>
<sequence>MCENVDDGDCHIWKWWDVAVMEEMRARDRHTLQLAEKIDNLTFSSDYETQQKLVNLEKMVSELANKNSRFSIGFELVVGVMVIVLGLIGMVVMFNVMAELFADAKCVMFYLYSFQVCHCLLKSGHDDETTTKVIETAMNIIASMNIGDWSQTSRKPGVSCGAAIYIAALSHDIADMGEETITYILNESEAASLTVEELKKREKSILLKKPFTPRPNFDKEVVNCKPKDSKSVGYGLCKDCHKKFIEVSAAFQQAEKERMEREENEEEESESDDPDGDESDNPSGLDGDPVNAPPASTAFEACTRMLDSKGISHMFNHDRLKELLDPSVSKKKEDEEVPEEDEEQDKK</sequence>
<evidence type="ECO:0000313" key="5">
    <source>
        <dbReference type="Proteomes" id="UP000712600"/>
    </source>
</evidence>
<proteinExistence type="predicted"/>
<dbReference type="AlphaFoldDB" id="A0A8S9QRH1"/>
<feature type="compositionally biased region" description="Acidic residues" evidence="1">
    <location>
        <begin position="335"/>
        <end position="347"/>
    </location>
</feature>
<keyword evidence="2" id="KW-1133">Transmembrane helix</keyword>
<feature type="domain" description="Brf1 TBP-binding" evidence="3">
    <location>
        <begin position="252"/>
        <end position="324"/>
    </location>
</feature>
<dbReference type="EMBL" id="QGKX02000996">
    <property type="protein sequence ID" value="KAF3555464.1"/>
    <property type="molecule type" value="Genomic_DNA"/>
</dbReference>
<name>A0A8S9QRH1_BRACR</name>
<evidence type="ECO:0000256" key="2">
    <source>
        <dbReference type="SAM" id="Phobius"/>
    </source>
</evidence>
<accession>A0A8S9QRH1</accession>
<dbReference type="Proteomes" id="UP000712600">
    <property type="component" value="Unassembled WGS sequence"/>
</dbReference>
<evidence type="ECO:0000259" key="3">
    <source>
        <dbReference type="Pfam" id="PF07741"/>
    </source>
</evidence>
<keyword evidence="2" id="KW-0472">Membrane</keyword>